<keyword evidence="8" id="KW-0520">NAD</keyword>
<evidence type="ECO:0000256" key="1">
    <source>
        <dbReference type="ARBA" id="ARBA00001974"/>
    </source>
</evidence>
<evidence type="ECO:0000256" key="5">
    <source>
        <dbReference type="ARBA" id="ARBA00022630"/>
    </source>
</evidence>
<dbReference type="PANTHER" id="PTHR45754:SF3">
    <property type="entry name" value="METHYLENETETRAHYDROFOLATE REDUCTASE (NADPH)"/>
    <property type="match status" value="1"/>
</dbReference>
<dbReference type="AlphaFoldDB" id="A0A315EXN7"/>
<dbReference type="Pfam" id="PF02219">
    <property type="entry name" value="MTHFR"/>
    <property type="match status" value="1"/>
</dbReference>
<comment type="cofactor">
    <cofactor evidence="1 12">
        <name>FAD</name>
        <dbReference type="ChEBI" id="CHEBI:57692"/>
    </cofactor>
</comment>
<reference evidence="13 14" key="1">
    <citation type="submission" date="2017-04" db="EMBL/GenBank/DDBJ databases">
        <title>Unexpected and diverse lifestyles within the genus Limnohabitans.</title>
        <authorList>
            <person name="Kasalicky V."/>
            <person name="Mehrshad M."/>
            <person name="Andrei S.-A."/>
            <person name="Salcher M."/>
            <person name="Kratochvilova H."/>
            <person name="Simek K."/>
            <person name="Ghai R."/>
        </authorList>
    </citation>
    <scope>NUCLEOTIDE SEQUENCE [LARGE SCALE GENOMIC DNA]</scope>
    <source>
        <strain evidence="13 14">MWH-C5</strain>
    </source>
</reference>
<evidence type="ECO:0000256" key="2">
    <source>
        <dbReference type="ARBA" id="ARBA00004777"/>
    </source>
</evidence>
<dbReference type="InterPro" id="IPR029041">
    <property type="entry name" value="FAD-linked_oxidoreductase-like"/>
</dbReference>
<evidence type="ECO:0000256" key="12">
    <source>
        <dbReference type="RuleBase" id="RU003862"/>
    </source>
</evidence>
<comment type="similarity">
    <text evidence="3 12">Belongs to the methylenetetrahydrofolate reductase family.</text>
</comment>
<dbReference type="RefSeq" id="WP_108358508.1">
    <property type="nucleotide sequence ID" value="NZ_NESP01000001.1"/>
</dbReference>
<dbReference type="NCBIfam" id="TIGR00676">
    <property type="entry name" value="fadh2"/>
    <property type="match status" value="1"/>
</dbReference>
<evidence type="ECO:0000256" key="8">
    <source>
        <dbReference type="ARBA" id="ARBA00023027"/>
    </source>
</evidence>
<sequence>MNANNSLSIEFFPPKTPEGAEKLRVVRQALYPLQPQFCSVTYGAGGSTQAGTISTLKEILSEGVPAASHFSCIGATRDSVRQQLAEFKAMGVKRLVALRGDLPSGYGAGGEFHYASDLVAFIRAETGDDFGIEVAAYPEIHPQAKSAEADLQAFATKVKAGADSAITQYFYNSDAYFRFVEDADKLGVHIPVVPGIMPITSSSQLLRFSDACGAEIPRWIRLRLLGFGDDLASIKAFGLDVVTDLCDQLRAGGAPGLHFYSMNQSVPTLAICKNLGLGV</sequence>
<dbReference type="CDD" id="cd00537">
    <property type="entry name" value="MTHFR"/>
    <property type="match status" value="1"/>
</dbReference>
<keyword evidence="7 12" id="KW-0560">Oxidoreductase</keyword>
<dbReference type="Proteomes" id="UP000251341">
    <property type="component" value="Unassembled WGS sequence"/>
</dbReference>
<comment type="catalytic activity">
    <reaction evidence="11">
        <text>(6S)-5-methyl-5,6,7,8-tetrahydrofolate + NAD(+) = (6R)-5,10-methylene-5,6,7,8-tetrahydrofolate + NADH + H(+)</text>
        <dbReference type="Rhea" id="RHEA:19821"/>
        <dbReference type="ChEBI" id="CHEBI:15378"/>
        <dbReference type="ChEBI" id="CHEBI:15636"/>
        <dbReference type="ChEBI" id="CHEBI:18608"/>
        <dbReference type="ChEBI" id="CHEBI:57540"/>
        <dbReference type="ChEBI" id="CHEBI:57945"/>
        <dbReference type="EC" id="1.5.1.54"/>
    </reaction>
    <physiologicalReaction direction="right-to-left" evidence="11">
        <dbReference type="Rhea" id="RHEA:19823"/>
    </physiologicalReaction>
</comment>
<keyword evidence="5 12" id="KW-0285">Flavoprotein</keyword>
<organism evidence="13 14">
    <name type="scientific">Limnohabitans curvus</name>
    <dbReference type="NCBI Taxonomy" id="323423"/>
    <lineage>
        <taxon>Bacteria</taxon>
        <taxon>Pseudomonadati</taxon>
        <taxon>Pseudomonadota</taxon>
        <taxon>Betaproteobacteria</taxon>
        <taxon>Burkholderiales</taxon>
        <taxon>Comamonadaceae</taxon>
        <taxon>Limnohabitans</taxon>
    </lineage>
</organism>
<dbReference type="Gene3D" id="3.20.20.220">
    <property type="match status" value="1"/>
</dbReference>
<evidence type="ECO:0000256" key="6">
    <source>
        <dbReference type="ARBA" id="ARBA00022827"/>
    </source>
</evidence>
<dbReference type="UniPathway" id="UPA00193"/>
<name>A0A315EXN7_9BURK</name>
<evidence type="ECO:0000256" key="11">
    <source>
        <dbReference type="ARBA" id="ARBA00048628"/>
    </source>
</evidence>
<dbReference type="PANTHER" id="PTHR45754">
    <property type="entry name" value="METHYLENETETRAHYDROFOLATE REDUCTASE"/>
    <property type="match status" value="1"/>
</dbReference>
<evidence type="ECO:0000256" key="7">
    <source>
        <dbReference type="ARBA" id="ARBA00023002"/>
    </source>
</evidence>
<dbReference type="GO" id="GO:0071949">
    <property type="term" value="F:FAD binding"/>
    <property type="evidence" value="ECO:0007669"/>
    <property type="project" value="TreeGrafter"/>
</dbReference>
<protein>
    <recommendedName>
        <fullName evidence="12">Methylenetetrahydrofolate reductase</fullName>
        <ecNumber evidence="12">1.5.1.54</ecNumber>
    </recommendedName>
</protein>
<dbReference type="SUPFAM" id="SSF51730">
    <property type="entry name" value="FAD-linked oxidoreductase"/>
    <property type="match status" value="1"/>
</dbReference>
<comment type="pathway">
    <text evidence="10">Amino-acid biosynthesis; L-methionine biosynthesis via de novo pathway.</text>
</comment>
<evidence type="ECO:0000256" key="9">
    <source>
        <dbReference type="ARBA" id="ARBA00023167"/>
    </source>
</evidence>
<gene>
    <name evidence="13" type="ORF">B9Z44_05405</name>
</gene>
<evidence type="ECO:0000313" key="13">
    <source>
        <dbReference type="EMBL" id="PUE60734.1"/>
    </source>
</evidence>
<keyword evidence="9" id="KW-0486">Methionine biosynthesis</keyword>
<comment type="pathway">
    <text evidence="2 12">One-carbon metabolism; tetrahydrofolate interconversion.</text>
</comment>
<dbReference type="GO" id="GO:0035999">
    <property type="term" value="P:tetrahydrofolate interconversion"/>
    <property type="evidence" value="ECO:0007669"/>
    <property type="project" value="UniProtKB-UniPathway"/>
</dbReference>
<dbReference type="GO" id="GO:0005829">
    <property type="term" value="C:cytosol"/>
    <property type="evidence" value="ECO:0007669"/>
    <property type="project" value="InterPro"/>
</dbReference>
<keyword evidence="6 12" id="KW-0274">FAD</keyword>
<dbReference type="EC" id="1.5.1.54" evidence="12"/>
<evidence type="ECO:0000313" key="14">
    <source>
        <dbReference type="Proteomes" id="UP000251341"/>
    </source>
</evidence>
<dbReference type="GO" id="GO:0106312">
    <property type="term" value="F:methylenetetrahydrofolate reductase (NADH) activity"/>
    <property type="evidence" value="ECO:0007669"/>
    <property type="project" value="UniProtKB-EC"/>
</dbReference>
<keyword evidence="4" id="KW-0028">Amino-acid biosynthesis</keyword>
<evidence type="ECO:0000256" key="3">
    <source>
        <dbReference type="ARBA" id="ARBA00006743"/>
    </source>
</evidence>
<comment type="caution">
    <text evidence="13">The sequence shown here is derived from an EMBL/GenBank/DDBJ whole genome shotgun (WGS) entry which is preliminary data.</text>
</comment>
<dbReference type="EMBL" id="NESP01000001">
    <property type="protein sequence ID" value="PUE60734.1"/>
    <property type="molecule type" value="Genomic_DNA"/>
</dbReference>
<evidence type="ECO:0000256" key="4">
    <source>
        <dbReference type="ARBA" id="ARBA00022605"/>
    </source>
</evidence>
<keyword evidence="14" id="KW-1185">Reference proteome</keyword>
<evidence type="ECO:0000256" key="10">
    <source>
        <dbReference type="ARBA" id="ARBA00034478"/>
    </source>
</evidence>
<dbReference type="InterPro" id="IPR003171">
    <property type="entry name" value="Mehydrof_redctse-like"/>
</dbReference>
<accession>A0A315EXN7</accession>
<dbReference type="InterPro" id="IPR004620">
    <property type="entry name" value="MTHF_reductase_bac"/>
</dbReference>
<proteinExistence type="inferred from homology"/>
<dbReference type="GO" id="GO:0009086">
    <property type="term" value="P:methionine biosynthetic process"/>
    <property type="evidence" value="ECO:0007669"/>
    <property type="project" value="UniProtKB-KW"/>
</dbReference>